<organism evidence="1 2">
    <name type="scientific">Populus alba</name>
    <name type="common">White poplar</name>
    <dbReference type="NCBI Taxonomy" id="43335"/>
    <lineage>
        <taxon>Eukaryota</taxon>
        <taxon>Viridiplantae</taxon>
        <taxon>Streptophyta</taxon>
        <taxon>Embryophyta</taxon>
        <taxon>Tracheophyta</taxon>
        <taxon>Spermatophyta</taxon>
        <taxon>Magnoliopsida</taxon>
        <taxon>eudicotyledons</taxon>
        <taxon>Gunneridae</taxon>
        <taxon>Pentapetalae</taxon>
        <taxon>rosids</taxon>
        <taxon>fabids</taxon>
        <taxon>Malpighiales</taxon>
        <taxon>Salicaceae</taxon>
        <taxon>Saliceae</taxon>
        <taxon>Populus</taxon>
    </lineage>
</organism>
<sequence length="265" mass="30256">MENSLRKLLKIFEGDPTVGSKVMDLLSRYSGLLVSSRDRRLSSWSSYSTVGSKVMDLLSRYSGLSVASPDRRLSSWSSDYMVYRLYRPTRGRRRGVAIARYFMENNLRKLMKTFECDLTVGSKVKDLLSRVCRWHRPTGGRCRGVAIPCYSMQNSLQKLINTFECNLMVGCKVMVLLCRTGVCRWHRPTGGRLRGVAIPRYSMEKSLRKLIKTFECNLTVRCKVTDLLSRYSGLSLASPYRMSSSWSSDSTLLHGKQPPETPYNI</sequence>
<evidence type="ECO:0000313" key="1">
    <source>
        <dbReference type="EMBL" id="KAL3566425.1"/>
    </source>
</evidence>
<keyword evidence="2" id="KW-1185">Reference proteome</keyword>
<gene>
    <name evidence="1" type="ORF">D5086_031840</name>
</gene>
<dbReference type="EMBL" id="RCHU02000018">
    <property type="protein sequence ID" value="KAL3566425.1"/>
    <property type="molecule type" value="Genomic_DNA"/>
</dbReference>
<dbReference type="Proteomes" id="UP000309997">
    <property type="component" value="Unassembled WGS sequence"/>
</dbReference>
<evidence type="ECO:0000313" key="2">
    <source>
        <dbReference type="Proteomes" id="UP000309997"/>
    </source>
</evidence>
<reference evidence="1 2" key="1">
    <citation type="journal article" date="2024" name="Plant Biotechnol. J.">
        <title>Genome and CRISPR/Cas9 system of a widespread forest tree (Populus alba) in the world.</title>
        <authorList>
            <person name="Liu Y.J."/>
            <person name="Jiang P.F."/>
            <person name="Han X.M."/>
            <person name="Li X.Y."/>
            <person name="Wang H.M."/>
            <person name="Wang Y.J."/>
            <person name="Wang X.X."/>
            <person name="Zeng Q.Y."/>
        </authorList>
    </citation>
    <scope>NUCLEOTIDE SEQUENCE [LARGE SCALE GENOMIC DNA]</scope>
    <source>
        <strain evidence="2">cv. PAL-ZL1</strain>
    </source>
</reference>
<protein>
    <submittedName>
        <fullName evidence="1">Uncharacterized protein</fullName>
    </submittedName>
</protein>
<proteinExistence type="predicted"/>
<accession>A0ACC4AJQ1</accession>
<comment type="caution">
    <text evidence="1">The sequence shown here is derived from an EMBL/GenBank/DDBJ whole genome shotgun (WGS) entry which is preliminary data.</text>
</comment>
<name>A0ACC4AJQ1_POPAL</name>